<name>A0A7J9C4N4_GOSGO</name>
<protein>
    <submittedName>
        <fullName evidence="1">Uncharacterized protein</fullName>
    </submittedName>
</protein>
<dbReference type="OrthoDB" id="534666at2759"/>
<dbReference type="EMBL" id="JABEZY010000008">
    <property type="protein sequence ID" value="MBA0743441.1"/>
    <property type="molecule type" value="Genomic_DNA"/>
</dbReference>
<reference evidence="1 2" key="1">
    <citation type="journal article" date="2019" name="Genome Biol. Evol.">
        <title>Insights into the evolution of the New World diploid cottons (Gossypium, subgenus Houzingenia) based on genome sequencing.</title>
        <authorList>
            <person name="Grover C.E."/>
            <person name="Arick M.A. 2nd"/>
            <person name="Thrash A."/>
            <person name="Conover J.L."/>
            <person name="Sanders W.S."/>
            <person name="Peterson D.G."/>
            <person name="Frelichowski J.E."/>
            <person name="Scheffler J.A."/>
            <person name="Scheffler B.E."/>
            <person name="Wendel J.F."/>
        </authorList>
    </citation>
    <scope>NUCLEOTIDE SEQUENCE [LARGE SCALE GENOMIC DNA]</scope>
    <source>
        <strain evidence="1">5</strain>
        <tissue evidence="1">Leaf</tissue>
    </source>
</reference>
<proteinExistence type="predicted"/>
<keyword evidence="2" id="KW-1185">Reference proteome</keyword>
<evidence type="ECO:0000313" key="1">
    <source>
        <dbReference type="EMBL" id="MBA0743441.1"/>
    </source>
</evidence>
<dbReference type="AlphaFoldDB" id="A0A7J9C4N4"/>
<accession>A0A7J9C4N4</accession>
<evidence type="ECO:0000313" key="2">
    <source>
        <dbReference type="Proteomes" id="UP000593579"/>
    </source>
</evidence>
<comment type="caution">
    <text evidence="1">The sequence shown here is derived from an EMBL/GenBank/DDBJ whole genome shotgun (WGS) entry which is preliminary data.</text>
</comment>
<gene>
    <name evidence="1" type="ORF">Gogos_006118</name>
</gene>
<organism evidence="1 2">
    <name type="scientific">Gossypium gossypioides</name>
    <name type="common">Mexican cotton</name>
    <name type="synonym">Selera gossypioides</name>
    <dbReference type="NCBI Taxonomy" id="34282"/>
    <lineage>
        <taxon>Eukaryota</taxon>
        <taxon>Viridiplantae</taxon>
        <taxon>Streptophyta</taxon>
        <taxon>Embryophyta</taxon>
        <taxon>Tracheophyta</taxon>
        <taxon>Spermatophyta</taxon>
        <taxon>Magnoliopsida</taxon>
        <taxon>eudicotyledons</taxon>
        <taxon>Gunneridae</taxon>
        <taxon>Pentapetalae</taxon>
        <taxon>rosids</taxon>
        <taxon>malvids</taxon>
        <taxon>Malvales</taxon>
        <taxon>Malvaceae</taxon>
        <taxon>Malvoideae</taxon>
        <taxon>Gossypium</taxon>
    </lineage>
</organism>
<sequence>MVFHLKMIKENSLTKFNRYNIVELICRNWRGCLTNLVRMFWMPQRSLKS</sequence>
<dbReference type="Proteomes" id="UP000593579">
    <property type="component" value="Unassembled WGS sequence"/>
</dbReference>